<keyword evidence="2" id="KW-1185">Reference proteome</keyword>
<dbReference type="STRING" id="530584.SAMN05421630_103549"/>
<gene>
    <name evidence="1" type="ORF">SAMN05421630_103549</name>
</gene>
<accession>A0A1G6P9I4</accession>
<dbReference type="Proteomes" id="UP000199494">
    <property type="component" value="Unassembled WGS sequence"/>
</dbReference>
<organism evidence="1 2">
    <name type="scientific">Prauserella marina</name>
    <dbReference type="NCBI Taxonomy" id="530584"/>
    <lineage>
        <taxon>Bacteria</taxon>
        <taxon>Bacillati</taxon>
        <taxon>Actinomycetota</taxon>
        <taxon>Actinomycetes</taxon>
        <taxon>Pseudonocardiales</taxon>
        <taxon>Pseudonocardiaceae</taxon>
        <taxon>Prauserella</taxon>
    </lineage>
</organism>
<sequence>MIGGQQAAVGLSPYWPHRPAAESFLPPPGEYDRGTLPETLVCESGADPAFTLPKVTGYLRKLLCAAARMR</sequence>
<name>A0A1G6P9I4_9PSEU</name>
<evidence type="ECO:0000313" key="1">
    <source>
        <dbReference type="EMBL" id="SDC76783.1"/>
    </source>
</evidence>
<dbReference type="EMBL" id="FMZE01000003">
    <property type="protein sequence ID" value="SDC76783.1"/>
    <property type="molecule type" value="Genomic_DNA"/>
</dbReference>
<protein>
    <submittedName>
        <fullName evidence="1">Uncharacterized protein</fullName>
    </submittedName>
</protein>
<evidence type="ECO:0000313" key="2">
    <source>
        <dbReference type="Proteomes" id="UP000199494"/>
    </source>
</evidence>
<reference evidence="1 2" key="1">
    <citation type="submission" date="2016-10" db="EMBL/GenBank/DDBJ databases">
        <authorList>
            <person name="de Groot N.N."/>
        </authorList>
    </citation>
    <scope>NUCLEOTIDE SEQUENCE [LARGE SCALE GENOMIC DNA]</scope>
    <source>
        <strain evidence="1 2">CGMCC 4.5506</strain>
    </source>
</reference>
<proteinExistence type="predicted"/>
<dbReference type="AlphaFoldDB" id="A0A1G6P9I4"/>